<dbReference type="Pfam" id="PF11211">
    <property type="entry name" value="DUF2997"/>
    <property type="match status" value="1"/>
</dbReference>
<protein>
    <recommendedName>
        <fullName evidence="4">TonB C-terminal domain-containing protein</fullName>
    </recommendedName>
</protein>
<organism evidence="2 3">
    <name type="scientific">Cylindrotheca closterium</name>
    <dbReference type="NCBI Taxonomy" id="2856"/>
    <lineage>
        <taxon>Eukaryota</taxon>
        <taxon>Sar</taxon>
        <taxon>Stramenopiles</taxon>
        <taxon>Ochrophyta</taxon>
        <taxon>Bacillariophyta</taxon>
        <taxon>Bacillariophyceae</taxon>
        <taxon>Bacillariophycidae</taxon>
        <taxon>Bacillariales</taxon>
        <taxon>Bacillariaceae</taxon>
        <taxon>Cylindrotheca</taxon>
    </lineage>
</organism>
<evidence type="ECO:0008006" key="4">
    <source>
        <dbReference type="Google" id="ProtNLM"/>
    </source>
</evidence>
<reference evidence="2" key="1">
    <citation type="submission" date="2023-08" db="EMBL/GenBank/DDBJ databases">
        <authorList>
            <person name="Audoor S."/>
            <person name="Bilcke G."/>
        </authorList>
    </citation>
    <scope>NUCLEOTIDE SEQUENCE</scope>
</reference>
<name>A0AAD2GDZ3_9STRA</name>
<dbReference type="EMBL" id="CAKOGP040002469">
    <property type="protein sequence ID" value="CAJ1970129.1"/>
    <property type="molecule type" value="Genomic_DNA"/>
</dbReference>
<feature type="chain" id="PRO_5042269257" description="TonB C-terminal domain-containing protein" evidence="1">
    <location>
        <begin position="24"/>
        <end position="143"/>
    </location>
</feature>
<evidence type="ECO:0000313" key="3">
    <source>
        <dbReference type="Proteomes" id="UP001295423"/>
    </source>
</evidence>
<evidence type="ECO:0000256" key="1">
    <source>
        <dbReference type="SAM" id="SignalP"/>
    </source>
</evidence>
<dbReference type="Proteomes" id="UP001295423">
    <property type="component" value="Unassembled WGS sequence"/>
</dbReference>
<feature type="signal peptide" evidence="1">
    <location>
        <begin position="1"/>
        <end position="23"/>
    </location>
</feature>
<evidence type="ECO:0000313" key="2">
    <source>
        <dbReference type="EMBL" id="CAJ1970129.1"/>
    </source>
</evidence>
<comment type="caution">
    <text evidence="2">The sequence shown here is derived from an EMBL/GenBank/DDBJ whole genome shotgun (WGS) entry which is preliminary data.</text>
</comment>
<accession>A0AAD2GDZ3</accession>
<dbReference type="InterPro" id="IPR021375">
    <property type="entry name" value="DUF2997"/>
</dbReference>
<proteinExistence type="predicted"/>
<gene>
    <name evidence="2" type="ORF">CYCCA115_LOCUS24152</name>
</gene>
<dbReference type="AlphaFoldDB" id="A0AAD2GDZ3"/>
<keyword evidence="1" id="KW-0732">Signal</keyword>
<sequence length="143" mass="15248">MKVQFSSTAALMIMMTLDSSANAFAPKSTSSSSSSALLKAQKIGTPNYGGDFDPNSLGGTNVQSIEFKIYPDGRVEEKVIGVKGGNCHSVTEKINESLGKVVESAPTEELYENEVVVTTEQTITNSVSTNNDNDASWEGQSSW</sequence>
<keyword evidence="3" id="KW-1185">Reference proteome</keyword>